<evidence type="ECO:0000313" key="2">
    <source>
        <dbReference type="Proteomes" id="UP001304671"/>
    </source>
</evidence>
<comment type="caution">
    <text evidence="1">The sequence shown here is derived from an EMBL/GenBank/DDBJ whole genome shotgun (WGS) entry which is preliminary data.</text>
</comment>
<sequence>MKFKTNPEIFKRINSINPVPANPEKFNISERLLLFEGFRRIYEINVKINHILHDEGHTPGTITRLIPEDILEKISHIISEGIKDKKFWPGTLGISMIYRYLIWEMFCENTFVRELYSMNPYHFFIRILERGVPISKIDGRYVEINPYESYIYSDLDSKKIYQETPYLVSTDDEYLDKINAYYAEHNELPHWLEEDNKRGFVL</sequence>
<dbReference type="EMBL" id="JAYFUL010000038">
    <property type="protein sequence ID" value="MEA5259837.1"/>
    <property type="molecule type" value="Genomic_DNA"/>
</dbReference>
<protein>
    <submittedName>
        <fullName evidence="1">Uncharacterized protein</fullName>
    </submittedName>
</protein>
<reference evidence="1 2" key="1">
    <citation type="submission" date="2023-12" db="EMBL/GenBank/DDBJ databases">
        <title>Novel species of the genus Arcicella isolated from rivers.</title>
        <authorList>
            <person name="Lu H."/>
        </authorList>
    </citation>
    <scope>NUCLEOTIDE SEQUENCE [LARGE SCALE GENOMIC DNA]</scope>
    <source>
        <strain evidence="1 2">LMG 21963</strain>
    </source>
</reference>
<keyword evidence="2" id="KW-1185">Reference proteome</keyword>
<name>A0ABU5QRY3_9BACT</name>
<organism evidence="1 2">
    <name type="scientific">Arcicella aquatica</name>
    <dbReference type="NCBI Taxonomy" id="217141"/>
    <lineage>
        <taxon>Bacteria</taxon>
        <taxon>Pseudomonadati</taxon>
        <taxon>Bacteroidota</taxon>
        <taxon>Cytophagia</taxon>
        <taxon>Cytophagales</taxon>
        <taxon>Flectobacillaceae</taxon>
        <taxon>Arcicella</taxon>
    </lineage>
</organism>
<gene>
    <name evidence="1" type="ORF">VB264_18715</name>
</gene>
<evidence type="ECO:0000313" key="1">
    <source>
        <dbReference type="EMBL" id="MEA5259837.1"/>
    </source>
</evidence>
<dbReference type="Proteomes" id="UP001304671">
    <property type="component" value="Unassembled WGS sequence"/>
</dbReference>
<accession>A0ABU5QRY3</accession>
<dbReference type="RefSeq" id="WP_323251804.1">
    <property type="nucleotide sequence ID" value="NZ_JAYFUL010000038.1"/>
</dbReference>
<proteinExistence type="predicted"/>